<protein>
    <recommendedName>
        <fullName evidence="4">Transmembrane protein</fullName>
    </recommendedName>
</protein>
<keyword evidence="1" id="KW-0812">Transmembrane</keyword>
<dbReference type="EMBL" id="CAJJDM010000016">
    <property type="protein sequence ID" value="CAD8052727.1"/>
    <property type="molecule type" value="Genomic_DNA"/>
</dbReference>
<reference evidence="2" key="1">
    <citation type="submission" date="2021-01" db="EMBL/GenBank/DDBJ databases">
        <authorList>
            <consortium name="Genoscope - CEA"/>
            <person name="William W."/>
        </authorList>
    </citation>
    <scope>NUCLEOTIDE SEQUENCE</scope>
</reference>
<keyword evidence="1" id="KW-0472">Membrane</keyword>
<organism evidence="2 3">
    <name type="scientific">Paramecium primaurelia</name>
    <dbReference type="NCBI Taxonomy" id="5886"/>
    <lineage>
        <taxon>Eukaryota</taxon>
        <taxon>Sar</taxon>
        <taxon>Alveolata</taxon>
        <taxon>Ciliophora</taxon>
        <taxon>Intramacronucleata</taxon>
        <taxon>Oligohymenophorea</taxon>
        <taxon>Peniculida</taxon>
        <taxon>Parameciidae</taxon>
        <taxon>Paramecium</taxon>
    </lineage>
</organism>
<dbReference type="PANTHER" id="PTHR12621:SF7">
    <property type="entry name" value="CYSTEINE AND HISTIDINE-RICH DOMAIN-CONTAINING PROTEIN 1"/>
    <property type="match status" value="1"/>
</dbReference>
<keyword evidence="1" id="KW-1133">Transmembrane helix</keyword>
<evidence type="ECO:0008006" key="4">
    <source>
        <dbReference type="Google" id="ProtNLM"/>
    </source>
</evidence>
<proteinExistence type="predicted"/>
<keyword evidence="3" id="KW-1185">Reference proteome</keyword>
<name>A0A8S1KDI6_PARPR</name>
<dbReference type="OMA" id="FDYINLI"/>
<dbReference type="PANTHER" id="PTHR12621">
    <property type="entry name" value="CYSTEINE AND HISTIDINE-RICH DOMAIN CHORD -CONTAINING PROTEIN"/>
    <property type="match status" value="1"/>
</dbReference>
<accession>A0A8S1KDI6</accession>
<gene>
    <name evidence="2" type="ORF">PPRIM_AZ9-3.1.T0190336</name>
</gene>
<sequence length="516" mass="60620">MNSFMNTITKLDGFFVSFSPSFGLGEQKVFYKSVWGGMATIIILTFVFVYSINQFILWGSGDMIYKISSQSKTINVGSHLESLFQKNDPIQYLDIQFESSINPFDNNEMIILPLLYANIEETLYLLEYQDDGFQSLYLELNNQLFNDFNIILVKCIGNEEYLNENQKCASQEYSDQFFNQIGLLSIVTIYNEEFDFSTKTYSDTETYVDLPFDTILSSEVRIFTNYEVIEINQGFLFQQSEQYIVNRGSSAQIYTYTKDYHKKLYERDLGVLEVIGSVYLQMNPTIFYVRNQYPTISEVLANIGSIIQTILLIRYMFYALNRKQLNSYIQSQILSNYYPEWKDIKKIKKNKISSCVLDDKKINKTSIQKFEKEVTEILNLKFDYINLIYEIHQMQKILQLITPSDLLLNIHSNQSKLQFQADQDSNEFSIQNAWSSYDDYSNTIKQNNLDPFLFSYYWKTKMKDNDIDKISSPENEQLQKQCKPTQIKENVDLVVDELRVQDSKIRLENNEQMIQD</sequence>
<evidence type="ECO:0000256" key="1">
    <source>
        <dbReference type="SAM" id="Phobius"/>
    </source>
</evidence>
<comment type="caution">
    <text evidence="2">The sequence shown here is derived from an EMBL/GenBank/DDBJ whole genome shotgun (WGS) entry which is preliminary data.</text>
</comment>
<dbReference type="Proteomes" id="UP000688137">
    <property type="component" value="Unassembled WGS sequence"/>
</dbReference>
<evidence type="ECO:0000313" key="3">
    <source>
        <dbReference type="Proteomes" id="UP000688137"/>
    </source>
</evidence>
<dbReference type="AlphaFoldDB" id="A0A8S1KDI6"/>
<dbReference type="GO" id="GO:0008270">
    <property type="term" value="F:zinc ion binding"/>
    <property type="evidence" value="ECO:0007669"/>
    <property type="project" value="TreeGrafter"/>
</dbReference>
<evidence type="ECO:0000313" key="2">
    <source>
        <dbReference type="EMBL" id="CAD8052727.1"/>
    </source>
</evidence>
<feature type="transmembrane region" description="Helical" evidence="1">
    <location>
        <begin position="34"/>
        <end position="58"/>
    </location>
</feature>